<accession>A0A0N1F3R7</accession>
<reference evidence="1 2" key="1">
    <citation type="submission" date="2015-07" db="EMBL/GenBank/DDBJ databases">
        <title>Whole genome sequencing of Bosea vaviloviae isolated from cave pool.</title>
        <authorList>
            <person name="Tan N.E.H."/>
            <person name="Lee Y.P."/>
            <person name="Gan H.M."/>
            <person name="Barton H."/>
            <person name="Savka M.A."/>
        </authorList>
    </citation>
    <scope>NUCLEOTIDE SEQUENCE [LARGE SCALE GENOMIC DNA]</scope>
    <source>
        <strain evidence="1 2">SD260</strain>
    </source>
</reference>
<dbReference type="EMBL" id="LGSZ01000040">
    <property type="protein sequence ID" value="KPH80543.1"/>
    <property type="molecule type" value="Genomic_DNA"/>
</dbReference>
<evidence type="ECO:0000313" key="1">
    <source>
        <dbReference type="EMBL" id="KPH80543.1"/>
    </source>
</evidence>
<name>A0A0N1F3R7_9HYPH</name>
<organism evidence="1 2">
    <name type="scientific">Bosea vaviloviae</name>
    <dbReference type="NCBI Taxonomy" id="1526658"/>
    <lineage>
        <taxon>Bacteria</taxon>
        <taxon>Pseudomonadati</taxon>
        <taxon>Pseudomonadota</taxon>
        <taxon>Alphaproteobacteria</taxon>
        <taxon>Hyphomicrobiales</taxon>
        <taxon>Boseaceae</taxon>
        <taxon>Bosea</taxon>
    </lineage>
</organism>
<proteinExistence type="predicted"/>
<sequence length="91" mass="10398">MALRTLKPTEARDPYARLVMDAFDRQARSPADFPREALVQVETFDHEQGELRFTARVVRASSESHLRIRTDDGLIFAVPAADCTLIEERRP</sequence>
<dbReference type="PATRIC" id="fig|1526658.3.peg.3887"/>
<protein>
    <submittedName>
        <fullName evidence="1">Uncharacterized protein</fullName>
    </submittedName>
</protein>
<dbReference type="RefSeq" id="WP_054209345.1">
    <property type="nucleotide sequence ID" value="NZ_LGSZ01000040.1"/>
</dbReference>
<dbReference type="AlphaFoldDB" id="A0A0N1F3R7"/>
<dbReference type="OrthoDB" id="8163696at2"/>
<comment type="caution">
    <text evidence="1">The sequence shown here is derived from an EMBL/GenBank/DDBJ whole genome shotgun (WGS) entry which is preliminary data.</text>
</comment>
<keyword evidence="2" id="KW-1185">Reference proteome</keyword>
<evidence type="ECO:0000313" key="2">
    <source>
        <dbReference type="Proteomes" id="UP000037822"/>
    </source>
</evidence>
<gene>
    <name evidence="1" type="ORF">AE618_12265</name>
</gene>
<dbReference type="Proteomes" id="UP000037822">
    <property type="component" value="Unassembled WGS sequence"/>
</dbReference>